<keyword evidence="1" id="KW-0853">WD repeat</keyword>
<name>A0A183D0C8_9BILA</name>
<evidence type="ECO:0000256" key="1">
    <source>
        <dbReference type="PROSITE-ProRule" id="PRU00221"/>
    </source>
</evidence>
<dbReference type="PANTHER" id="PTHR19855:SF11">
    <property type="entry name" value="RIBOSOME BIOGENESIS PROTEIN WDR12"/>
    <property type="match status" value="1"/>
</dbReference>
<dbReference type="Gene3D" id="2.130.10.10">
    <property type="entry name" value="YVTN repeat-like/Quinoprotein amine dehydrogenase"/>
    <property type="match status" value="1"/>
</dbReference>
<feature type="repeat" description="WD" evidence="1">
    <location>
        <begin position="78"/>
        <end position="113"/>
    </location>
</feature>
<reference evidence="2" key="1">
    <citation type="submission" date="2016-06" db="UniProtKB">
        <authorList>
            <consortium name="WormBaseParasite"/>
        </authorList>
    </citation>
    <scope>IDENTIFICATION</scope>
</reference>
<dbReference type="InterPro" id="IPR001680">
    <property type="entry name" value="WD40_rpt"/>
</dbReference>
<dbReference type="PANTHER" id="PTHR19855">
    <property type="entry name" value="WD40 REPEAT PROTEIN 12, 37"/>
    <property type="match status" value="1"/>
</dbReference>
<dbReference type="SUPFAM" id="SSF50978">
    <property type="entry name" value="WD40 repeat-like"/>
    <property type="match status" value="1"/>
</dbReference>
<feature type="repeat" description="WD" evidence="1">
    <location>
        <begin position="33"/>
        <end position="74"/>
    </location>
</feature>
<dbReference type="SMART" id="SM00320">
    <property type="entry name" value="WD40"/>
    <property type="match status" value="2"/>
</dbReference>
<dbReference type="InterPro" id="IPR036322">
    <property type="entry name" value="WD40_repeat_dom_sf"/>
</dbReference>
<protein>
    <submittedName>
        <fullName evidence="2">WD_REPEATS_REGION domain-containing protein</fullName>
    </submittedName>
</protein>
<sequence>LQKTDKCADNNADKCSPYFISVENAIFLGQSYSLSSDKPFTSISTSLSNSLLITGSFDSTVRLWDPRSHEGSLVKQSFTGHHDKVSSVCWNKTNENLFISASYDKIVKMWDISGGVDCSVKLYKRNP</sequence>
<proteinExistence type="predicted"/>
<organism evidence="2">
    <name type="scientific">Gongylonema pulchrum</name>
    <dbReference type="NCBI Taxonomy" id="637853"/>
    <lineage>
        <taxon>Eukaryota</taxon>
        <taxon>Metazoa</taxon>
        <taxon>Ecdysozoa</taxon>
        <taxon>Nematoda</taxon>
        <taxon>Chromadorea</taxon>
        <taxon>Rhabditida</taxon>
        <taxon>Spirurina</taxon>
        <taxon>Spiruromorpha</taxon>
        <taxon>Spiruroidea</taxon>
        <taxon>Gongylonematidae</taxon>
        <taxon>Gongylonema</taxon>
    </lineage>
</organism>
<dbReference type="InterPro" id="IPR015943">
    <property type="entry name" value="WD40/YVTN_repeat-like_dom_sf"/>
</dbReference>
<dbReference type="WBParaSite" id="GPUH_0000217401-mRNA-1">
    <property type="protein sequence ID" value="GPUH_0000217401-mRNA-1"/>
    <property type="gene ID" value="GPUH_0000217401"/>
</dbReference>
<dbReference type="PROSITE" id="PS50294">
    <property type="entry name" value="WD_REPEATS_REGION"/>
    <property type="match status" value="2"/>
</dbReference>
<dbReference type="AlphaFoldDB" id="A0A183D0C8"/>
<dbReference type="Pfam" id="PF00400">
    <property type="entry name" value="WD40"/>
    <property type="match status" value="2"/>
</dbReference>
<accession>A0A183D0C8</accession>
<dbReference type="PROSITE" id="PS50082">
    <property type="entry name" value="WD_REPEATS_2"/>
    <property type="match status" value="2"/>
</dbReference>
<evidence type="ECO:0000313" key="2">
    <source>
        <dbReference type="WBParaSite" id="GPUH_0000217401-mRNA-1"/>
    </source>
</evidence>